<evidence type="ECO:0000313" key="2">
    <source>
        <dbReference type="Proteomes" id="UP000077202"/>
    </source>
</evidence>
<proteinExistence type="predicted"/>
<keyword evidence="2" id="KW-1185">Reference proteome</keyword>
<evidence type="ECO:0000313" key="1">
    <source>
        <dbReference type="EMBL" id="OAE34818.1"/>
    </source>
</evidence>
<name>A0A176WNT2_MARPO</name>
<organism evidence="1 2">
    <name type="scientific">Marchantia polymorpha subsp. ruderalis</name>
    <dbReference type="NCBI Taxonomy" id="1480154"/>
    <lineage>
        <taxon>Eukaryota</taxon>
        <taxon>Viridiplantae</taxon>
        <taxon>Streptophyta</taxon>
        <taxon>Embryophyta</taxon>
        <taxon>Marchantiophyta</taxon>
        <taxon>Marchantiopsida</taxon>
        <taxon>Marchantiidae</taxon>
        <taxon>Marchantiales</taxon>
        <taxon>Marchantiaceae</taxon>
        <taxon>Marchantia</taxon>
    </lineage>
</organism>
<dbReference type="AlphaFoldDB" id="A0A176WNT2"/>
<gene>
    <name evidence="1" type="ORF">AXG93_2528s1850</name>
</gene>
<accession>A0A176WNT2</accession>
<comment type="caution">
    <text evidence="1">The sequence shown here is derived from an EMBL/GenBank/DDBJ whole genome shotgun (WGS) entry which is preliminary data.</text>
</comment>
<protein>
    <submittedName>
        <fullName evidence="1">Uncharacterized protein</fullName>
    </submittedName>
</protein>
<reference evidence="1" key="1">
    <citation type="submission" date="2016-03" db="EMBL/GenBank/DDBJ databases">
        <title>Mechanisms controlling the formation of the plant cell surface in tip-growing cells are functionally conserved among land plants.</title>
        <authorList>
            <person name="Honkanen S."/>
            <person name="Jones V.A."/>
            <person name="Morieri G."/>
            <person name="Champion C."/>
            <person name="Hetherington A.J."/>
            <person name="Kelly S."/>
            <person name="Saint-Marcoux D."/>
            <person name="Proust H."/>
            <person name="Prescott H."/>
            <person name="Dolan L."/>
        </authorList>
    </citation>
    <scope>NUCLEOTIDE SEQUENCE [LARGE SCALE GENOMIC DNA]</scope>
    <source>
        <tissue evidence="1">Whole gametophyte</tissue>
    </source>
</reference>
<dbReference type="EMBL" id="LVLJ01000312">
    <property type="protein sequence ID" value="OAE34818.1"/>
    <property type="molecule type" value="Genomic_DNA"/>
</dbReference>
<dbReference type="Proteomes" id="UP000077202">
    <property type="component" value="Unassembled WGS sequence"/>
</dbReference>
<sequence>MRKFQLVRQSIYLPAHWAKFAVREVYSTKEPSRSAVGEEQSFTRAPCSIPREDSYVWQVTEANWTQSALQSSRDFPFENHSSSGALAEIEIVTTTTTTCNGGGPASAVVGYGAPGVQEGMMGWINDGGGPIVLESGVLLLPEPDMAHLLRKRQ</sequence>